<sequence length="41" mass="4725">MDWPKDGPNNKSTNNDFTHNGHIYTESTIKTSCRELNWKSG</sequence>
<feature type="compositionally biased region" description="Polar residues" evidence="1">
    <location>
        <begin position="9"/>
        <end position="18"/>
    </location>
</feature>
<proteinExistence type="predicted"/>
<gene>
    <name evidence="2" type="ORF">C427_0878</name>
</gene>
<name>M4RX14_9ALTE</name>
<keyword evidence="3" id="KW-1185">Reference proteome</keyword>
<feature type="region of interest" description="Disordered" evidence="1">
    <location>
        <begin position="1"/>
        <end position="21"/>
    </location>
</feature>
<protein>
    <submittedName>
        <fullName evidence="2">Uncharacterized protein</fullName>
    </submittedName>
</protein>
<evidence type="ECO:0000256" key="1">
    <source>
        <dbReference type="SAM" id="MobiDB-lite"/>
    </source>
</evidence>
<evidence type="ECO:0000313" key="3">
    <source>
        <dbReference type="Proteomes" id="UP000011864"/>
    </source>
</evidence>
<dbReference type="EMBL" id="CP003837">
    <property type="protein sequence ID" value="AGH42987.1"/>
    <property type="molecule type" value="Genomic_DNA"/>
</dbReference>
<dbReference type="KEGG" id="gps:C427_0878"/>
<dbReference type="HOGENOM" id="CLU_3274034_0_0_6"/>
<dbReference type="Proteomes" id="UP000011864">
    <property type="component" value="Chromosome"/>
</dbReference>
<reference evidence="2 3" key="1">
    <citation type="journal article" date="2013" name="Genome Announc.">
        <title>Complete Genome Sequence of Glaciecola psychrophila Strain 170T.</title>
        <authorList>
            <person name="Yin J."/>
            <person name="Chen J."/>
            <person name="Liu G."/>
            <person name="Yu Y."/>
            <person name="Song L."/>
            <person name="Wang X."/>
            <person name="Qu X."/>
        </authorList>
    </citation>
    <scope>NUCLEOTIDE SEQUENCE [LARGE SCALE GENOMIC DNA]</scope>
    <source>
        <strain evidence="2 3">170</strain>
    </source>
</reference>
<accession>M4RX14</accession>
<organism evidence="2 3">
    <name type="scientific">Paraglaciecola psychrophila 170</name>
    <dbReference type="NCBI Taxonomy" id="1129794"/>
    <lineage>
        <taxon>Bacteria</taxon>
        <taxon>Pseudomonadati</taxon>
        <taxon>Pseudomonadota</taxon>
        <taxon>Gammaproteobacteria</taxon>
        <taxon>Alteromonadales</taxon>
        <taxon>Alteromonadaceae</taxon>
        <taxon>Paraglaciecola</taxon>
    </lineage>
</organism>
<evidence type="ECO:0000313" key="2">
    <source>
        <dbReference type="EMBL" id="AGH42987.1"/>
    </source>
</evidence>
<dbReference type="AlphaFoldDB" id="M4RX14"/>